<dbReference type="EMBL" id="JBHSLN010000012">
    <property type="protein sequence ID" value="MFC5296523.1"/>
    <property type="molecule type" value="Genomic_DNA"/>
</dbReference>
<sequence>MALERIALVSDVHGNLTAYEAVLADIAARGITRVINLGDVVGKGPRGSACTALTRERCEATVRGNWEVFIAGDGEIRGEAHAWWRAELTEEDKQWLFAVPGSVDLELSGRRVRLLHASPIDEFTRVHRDHSEEQFAMMFEPTPFTGDVPRADVVVYGDIHEPYLRSGTDGLLVNAGSVGNQLDDSMPSYVILEGSVGADGAAGAVAGGGSATDGPRGGAAAPFGVQFVRVPYDVEAEIAATRDLDMPPAETEAYAVELRTGVYRGRHEELGLV</sequence>
<proteinExistence type="inferred from homology"/>
<evidence type="ECO:0000256" key="1">
    <source>
        <dbReference type="ARBA" id="ARBA00008950"/>
    </source>
</evidence>
<dbReference type="PIRSF" id="PIRSF000883">
    <property type="entry name" value="Pesterase_MJ0912"/>
    <property type="match status" value="1"/>
</dbReference>
<dbReference type="Proteomes" id="UP001595937">
    <property type="component" value="Unassembled WGS sequence"/>
</dbReference>
<evidence type="ECO:0000259" key="2">
    <source>
        <dbReference type="Pfam" id="PF12850"/>
    </source>
</evidence>
<reference evidence="4" key="1">
    <citation type="journal article" date="2019" name="Int. J. Syst. Evol. Microbiol.">
        <title>The Global Catalogue of Microorganisms (GCM) 10K type strain sequencing project: providing services to taxonomists for standard genome sequencing and annotation.</title>
        <authorList>
            <consortium name="The Broad Institute Genomics Platform"/>
            <consortium name="The Broad Institute Genome Sequencing Center for Infectious Disease"/>
            <person name="Wu L."/>
            <person name="Ma J."/>
        </authorList>
    </citation>
    <scope>NUCLEOTIDE SEQUENCE [LARGE SCALE GENOMIC DNA]</scope>
    <source>
        <strain evidence="4">CGMCC 1.16455</strain>
    </source>
</reference>
<organism evidence="3 4">
    <name type="scientific">Brachybacterium tyrofermentans</name>
    <dbReference type="NCBI Taxonomy" id="47848"/>
    <lineage>
        <taxon>Bacteria</taxon>
        <taxon>Bacillati</taxon>
        <taxon>Actinomycetota</taxon>
        <taxon>Actinomycetes</taxon>
        <taxon>Micrococcales</taxon>
        <taxon>Dermabacteraceae</taxon>
        <taxon>Brachybacterium</taxon>
    </lineage>
</organism>
<name>A0ABW0FC13_9MICO</name>
<protein>
    <submittedName>
        <fullName evidence="3">Metallophosphoesterase family protein</fullName>
    </submittedName>
</protein>
<dbReference type="GeneID" id="303298400"/>
<keyword evidence="4" id="KW-1185">Reference proteome</keyword>
<comment type="similarity">
    <text evidence="1">Belongs to the metallophosphoesterase superfamily. YfcE family.</text>
</comment>
<dbReference type="InterPro" id="IPR050126">
    <property type="entry name" value="Ap4A_hydrolase"/>
</dbReference>
<accession>A0ABW0FC13</accession>
<evidence type="ECO:0000313" key="4">
    <source>
        <dbReference type="Proteomes" id="UP001595937"/>
    </source>
</evidence>
<dbReference type="PANTHER" id="PTHR42850">
    <property type="entry name" value="METALLOPHOSPHOESTERASE"/>
    <property type="match status" value="1"/>
</dbReference>
<gene>
    <name evidence="3" type="ORF">ACFPK8_03300</name>
</gene>
<evidence type="ECO:0000313" key="3">
    <source>
        <dbReference type="EMBL" id="MFC5296523.1"/>
    </source>
</evidence>
<dbReference type="InterPro" id="IPR029052">
    <property type="entry name" value="Metallo-depent_PP-like"/>
</dbReference>
<dbReference type="SUPFAM" id="SSF56300">
    <property type="entry name" value="Metallo-dependent phosphatases"/>
    <property type="match status" value="1"/>
</dbReference>
<dbReference type="Gene3D" id="3.60.21.10">
    <property type="match status" value="1"/>
</dbReference>
<dbReference type="PANTHER" id="PTHR42850:SF2">
    <property type="entry name" value="BLL5683 PROTEIN"/>
    <property type="match status" value="1"/>
</dbReference>
<dbReference type="InterPro" id="IPR011152">
    <property type="entry name" value="Pesterase_MJ0912"/>
</dbReference>
<comment type="caution">
    <text evidence="3">The sequence shown here is derived from an EMBL/GenBank/DDBJ whole genome shotgun (WGS) entry which is preliminary data.</text>
</comment>
<dbReference type="RefSeq" id="WP_343925432.1">
    <property type="nucleotide sequence ID" value="NZ_BAAAIR010000046.1"/>
</dbReference>
<dbReference type="InterPro" id="IPR024654">
    <property type="entry name" value="Calcineurin-like_PHP_lpxH"/>
</dbReference>
<dbReference type="Pfam" id="PF12850">
    <property type="entry name" value="Metallophos_2"/>
    <property type="match status" value="1"/>
</dbReference>
<feature type="domain" description="Calcineurin-like phosphoesterase" evidence="2">
    <location>
        <begin position="5"/>
        <end position="193"/>
    </location>
</feature>